<keyword evidence="2" id="KW-1185">Reference proteome</keyword>
<dbReference type="Proteomes" id="UP000199087">
    <property type="component" value="Unassembled WGS sequence"/>
</dbReference>
<protein>
    <recommendedName>
        <fullName evidence="3">DUF2535 family protein</fullName>
    </recommendedName>
</protein>
<proteinExistence type="predicted"/>
<dbReference type="RefSeq" id="WP_090636886.1">
    <property type="nucleotide sequence ID" value="NZ_CVRB01000004.1"/>
</dbReference>
<dbReference type="Pfam" id="PF10751">
    <property type="entry name" value="DUF2535"/>
    <property type="match status" value="1"/>
</dbReference>
<evidence type="ECO:0008006" key="3">
    <source>
        <dbReference type="Google" id="ProtNLM"/>
    </source>
</evidence>
<evidence type="ECO:0000313" key="1">
    <source>
        <dbReference type="EMBL" id="CRK83816.1"/>
    </source>
</evidence>
<dbReference type="InterPro" id="IPR019687">
    <property type="entry name" value="DUF2535"/>
</dbReference>
<accession>A0A0U1P0P8</accession>
<dbReference type="STRING" id="1499688.BN000_03810"/>
<evidence type="ECO:0000313" key="2">
    <source>
        <dbReference type="Proteomes" id="UP000199087"/>
    </source>
</evidence>
<sequence length="83" mass="9974">MLFKSLEFKNVVGQKVKVMDIPVLEEDSTYRFMIQVRLQTLITSIYKENKPKKCYSFKDYLKKVMKWPDYEQLFKVGELKNNA</sequence>
<dbReference type="OrthoDB" id="2941639at2"/>
<reference evidence="2" key="1">
    <citation type="submission" date="2015-05" db="EMBL/GenBank/DDBJ databases">
        <authorList>
            <person name="Urmite Genomes"/>
        </authorList>
    </citation>
    <scope>NUCLEOTIDE SEQUENCE [LARGE SCALE GENOMIC DNA]</scope>
    <source>
        <strain evidence="2">LF1</strain>
    </source>
</reference>
<name>A0A0U1P0P8_9BACI</name>
<organism evidence="1 2">
    <name type="scientific">Neobacillus massiliamazoniensis</name>
    <dbReference type="NCBI Taxonomy" id="1499688"/>
    <lineage>
        <taxon>Bacteria</taxon>
        <taxon>Bacillati</taxon>
        <taxon>Bacillota</taxon>
        <taxon>Bacilli</taxon>
        <taxon>Bacillales</taxon>
        <taxon>Bacillaceae</taxon>
        <taxon>Neobacillus</taxon>
    </lineage>
</organism>
<gene>
    <name evidence="1" type="ORF">BN000_03810</name>
</gene>
<dbReference type="AlphaFoldDB" id="A0A0U1P0P8"/>
<dbReference type="EMBL" id="CVRB01000004">
    <property type="protein sequence ID" value="CRK83816.1"/>
    <property type="molecule type" value="Genomic_DNA"/>
</dbReference>